<proteinExistence type="predicted"/>
<feature type="compositionally biased region" description="Basic and acidic residues" evidence="1">
    <location>
        <begin position="1"/>
        <end position="12"/>
    </location>
</feature>
<feature type="region of interest" description="Disordered" evidence="1">
    <location>
        <begin position="370"/>
        <end position="423"/>
    </location>
</feature>
<protein>
    <submittedName>
        <fullName evidence="2">Uncharacterized protein</fullName>
    </submittedName>
</protein>
<accession>A0A1I6JFZ0</accession>
<feature type="region of interest" description="Disordered" evidence="1">
    <location>
        <begin position="1"/>
        <end position="101"/>
    </location>
</feature>
<feature type="compositionally biased region" description="Gly residues" evidence="1">
    <location>
        <begin position="377"/>
        <end position="388"/>
    </location>
</feature>
<evidence type="ECO:0000256" key="1">
    <source>
        <dbReference type="SAM" id="MobiDB-lite"/>
    </source>
</evidence>
<dbReference type="RefSeq" id="WP_091742373.1">
    <property type="nucleotide sequence ID" value="NZ_FOYR01000005.1"/>
</dbReference>
<dbReference type="EMBL" id="FOYR01000005">
    <property type="protein sequence ID" value="SFR77893.1"/>
    <property type="molecule type" value="Genomic_DNA"/>
</dbReference>
<evidence type="ECO:0000313" key="2">
    <source>
        <dbReference type="EMBL" id="SFR77893.1"/>
    </source>
</evidence>
<dbReference type="AlphaFoldDB" id="A0A1I6JFZ0"/>
<evidence type="ECO:0000313" key="3">
    <source>
        <dbReference type="Proteomes" id="UP000198877"/>
    </source>
</evidence>
<name>A0A1I6JFZ0_9MICO</name>
<reference evidence="3" key="1">
    <citation type="submission" date="2016-10" db="EMBL/GenBank/DDBJ databases">
        <authorList>
            <person name="Varghese N."/>
            <person name="Submissions S."/>
        </authorList>
    </citation>
    <scope>NUCLEOTIDE SEQUENCE [LARGE SCALE GENOMIC DNA]</scope>
    <source>
        <strain evidence="3">CL127</strain>
    </source>
</reference>
<organism evidence="2 3">
    <name type="scientific">Microbacterium azadirachtae</name>
    <dbReference type="NCBI Taxonomy" id="582680"/>
    <lineage>
        <taxon>Bacteria</taxon>
        <taxon>Bacillati</taxon>
        <taxon>Actinomycetota</taxon>
        <taxon>Actinomycetes</taxon>
        <taxon>Micrococcales</taxon>
        <taxon>Microbacteriaceae</taxon>
        <taxon>Microbacterium</taxon>
    </lineage>
</organism>
<gene>
    <name evidence="2" type="ORF">SAMN04488591_3549</name>
</gene>
<dbReference type="Proteomes" id="UP000198877">
    <property type="component" value="Unassembled WGS sequence"/>
</dbReference>
<sequence length="423" mass="42533">MPNDDVPRDRAGTDGAAHGDGPQPDDQHAFDLASLFEHHEDDVSTTPLEDFSALFAGSGDVARTDKGAPASEEPETTDPQGPATDADAAVLPAPGEHRDPDDDLDLHLQAPTALIDTAEGHLFDDAATEAHPYTHSFPAPVPARPEPQHAAPRYGLGRPQAIAMAAGLVVTALGVGWALATPSAPVPVAVSATPTPSVDPARIAKVNAAVDSLDGAVKAAQTSADSFASPLAAMAGSSDESARLAAEAARQAYIAALAAVKVPKSAGKSATNVQLDQLEREVASRQASLTAAISGFRGAITTFRQSVPGYAATAVADNPDAAEPFRTAATDTAAAVAASDPFGAMSFAPWDAWRSALAALIADQARAVAESESSGSSGAGGTGTGTGGSTTTEPTQPPPPPATEAPAPIDPGTTEPPTTPPTP</sequence>